<dbReference type="GO" id="GO:0060090">
    <property type="term" value="F:molecular adaptor activity"/>
    <property type="evidence" value="ECO:0007669"/>
    <property type="project" value="TreeGrafter"/>
</dbReference>
<dbReference type="Proteomes" id="UP000245207">
    <property type="component" value="Unassembled WGS sequence"/>
</dbReference>
<sequence length="226" mass="24915">MASTLGFAISAADPSFENSILSVVTSVCSKKAKKFRDAGFCLTVTHDKIIDCVTSCVLLARLSDILKWQKDLGHVYSNSLSPGIPWIVKVSVFTSIKELCPKINEGLKDSDQSAQHADISSLVIELFNSLSPKVIDCISIVKIAQLCRSFSCSDQTCIYSVYVQVAASECLQELTKLYSDLPEVPISKVPFKSELLHKWEIENNEQANSLMKNCIDMIATVEQKSL</sequence>
<name>A0A2U1MJX8_ARTAN</name>
<dbReference type="GO" id="GO:0036503">
    <property type="term" value="P:ERAD pathway"/>
    <property type="evidence" value="ECO:0007669"/>
    <property type="project" value="TreeGrafter"/>
</dbReference>
<accession>A0A2U1MJX8</accession>
<dbReference type="AlphaFoldDB" id="A0A2U1MJX8"/>
<dbReference type="PANTHER" id="PTHR23346">
    <property type="entry name" value="TRANSLATIONAL ACTIVATOR GCN1-RELATED"/>
    <property type="match status" value="1"/>
</dbReference>
<keyword evidence="1" id="KW-0677">Repeat</keyword>
<organism evidence="2 3">
    <name type="scientific">Artemisia annua</name>
    <name type="common">Sweet wormwood</name>
    <dbReference type="NCBI Taxonomy" id="35608"/>
    <lineage>
        <taxon>Eukaryota</taxon>
        <taxon>Viridiplantae</taxon>
        <taxon>Streptophyta</taxon>
        <taxon>Embryophyta</taxon>
        <taxon>Tracheophyta</taxon>
        <taxon>Spermatophyta</taxon>
        <taxon>Magnoliopsida</taxon>
        <taxon>eudicotyledons</taxon>
        <taxon>Gunneridae</taxon>
        <taxon>Pentapetalae</taxon>
        <taxon>asterids</taxon>
        <taxon>campanulids</taxon>
        <taxon>Asterales</taxon>
        <taxon>Asteraceae</taxon>
        <taxon>Asteroideae</taxon>
        <taxon>Anthemideae</taxon>
        <taxon>Artemisiinae</taxon>
        <taxon>Artemisia</taxon>
    </lineage>
</organism>
<dbReference type="GO" id="GO:0005634">
    <property type="term" value="C:nucleus"/>
    <property type="evidence" value="ECO:0007669"/>
    <property type="project" value="TreeGrafter"/>
</dbReference>
<dbReference type="PANTHER" id="PTHR23346:SF19">
    <property type="entry name" value="PROTEASOME ADAPTER AND SCAFFOLD PROTEIN ECM29"/>
    <property type="match status" value="1"/>
</dbReference>
<evidence type="ECO:0000313" key="3">
    <source>
        <dbReference type="Proteomes" id="UP000245207"/>
    </source>
</evidence>
<evidence type="ECO:0000256" key="1">
    <source>
        <dbReference type="ARBA" id="ARBA00022737"/>
    </source>
</evidence>
<evidence type="ECO:0000313" key="2">
    <source>
        <dbReference type="EMBL" id="PWA61580.1"/>
    </source>
</evidence>
<dbReference type="STRING" id="35608.A0A2U1MJX8"/>
<gene>
    <name evidence="2" type="ORF">CTI12_AA370050</name>
</gene>
<proteinExistence type="predicted"/>
<dbReference type="EMBL" id="PKPP01005072">
    <property type="protein sequence ID" value="PWA61580.1"/>
    <property type="molecule type" value="Genomic_DNA"/>
</dbReference>
<keyword evidence="3" id="KW-1185">Reference proteome</keyword>
<dbReference type="GO" id="GO:0005737">
    <property type="term" value="C:cytoplasm"/>
    <property type="evidence" value="ECO:0007669"/>
    <property type="project" value="TreeGrafter"/>
</dbReference>
<protein>
    <submittedName>
        <fullName evidence="2">ARM repeat superfamily protein</fullName>
    </submittedName>
</protein>
<dbReference type="OrthoDB" id="16066at2759"/>
<comment type="caution">
    <text evidence="2">The sequence shown here is derived from an EMBL/GenBank/DDBJ whole genome shotgun (WGS) entry which is preliminary data.</text>
</comment>
<reference evidence="2 3" key="1">
    <citation type="journal article" date="2018" name="Mol. Plant">
        <title>The genome of Artemisia annua provides insight into the evolution of Asteraceae family and artemisinin biosynthesis.</title>
        <authorList>
            <person name="Shen Q."/>
            <person name="Zhang L."/>
            <person name="Liao Z."/>
            <person name="Wang S."/>
            <person name="Yan T."/>
            <person name="Shi P."/>
            <person name="Liu M."/>
            <person name="Fu X."/>
            <person name="Pan Q."/>
            <person name="Wang Y."/>
            <person name="Lv Z."/>
            <person name="Lu X."/>
            <person name="Zhang F."/>
            <person name="Jiang W."/>
            <person name="Ma Y."/>
            <person name="Chen M."/>
            <person name="Hao X."/>
            <person name="Li L."/>
            <person name="Tang Y."/>
            <person name="Lv G."/>
            <person name="Zhou Y."/>
            <person name="Sun X."/>
            <person name="Brodelius P.E."/>
            <person name="Rose J.K.C."/>
            <person name="Tang K."/>
        </authorList>
    </citation>
    <scope>NUCLEOTIDE SEQUENCE [LARGE SCALE GENOMIC DNA]</scope>
    <source>
        <strain evidence="3">cv. Huhao1</strain>
        <tissue evidence="2">Leaf</tissue>
    </source>
</reference>